<dbReference type="Proteomes" id="UP000018888">
    <property type="component" value="Unassembled WGS sequence"/>
</dbReference>
<gene>
    <name evidence="1" type="ORF">GLOIN_2v1770151</name>
</gene>
<reference evidence="1 2" key="1">
    <citation type="journal article" date="2013" name="Proc. Natl. Acad. Sci. U.S.A.">
        <title>Genome of an arbuscular mycorrhizal fungus provides insight into the oldest plant symbiosis.</title>
        <authorList>
            <person name="Tisserant E."/>
            <person name="Malbreil M."/>
            <person name="Kuo A."/>
            <person name="Kohler A."/>
            <person name="Symeonidi A."/>
            <person name="Balestrini R."/>
            <person name="Charron P."/>
            <person name="Duensing N."/>
            <person name="Frei Dit Frey N."/>
            <person name="Gianinazzi-Pearson V."/>
            <person name="Gilbert L.B."/>
            <person name="Handa Y."/>
            <person name="Herr J.R."/>
            <person name="Hijri M."/>
            <person name="Koul R."/>
            <person name="Kawaguchi M."/>
            <person name="Krajinski F."/>
            <person name="Lammers P.J."/>
            <person name="Masclaux F.G."/>
            <person name="Murat C."/>
            <person name="Morin E."/>
            <person name="Ndikumana S."/>
            <person name="Pagni M."/>
            <person name="Petitpierre D."/>
            <person name="Requena N."/>
            <person name="Rosikiewicz P."/>
            <person name="Riley R."/>
            <person name="Saito K."/>
            <person name="San Clemente H."/>
            <person name="Shapiro H."/>
            <person name="van Tuinen D."/>
            <person name="Becard G."/>
            <person name="Bonfante P."/>
            <person name="Paszkowski U."/>
            <person name="Shachar-Hill Y.Y."/>
            <person name="Tuskan G.A."/>
            <person name="Young P.W."/>
            <person name="Sanders I.R."/>
            <person name="Henrissat B."/>
            <person name="Rensing S.A."/>
            <person name="Grigoriev I.V."/>
            <person name="Corradi N."/>
            <person name="Roux C."/>
            <person name="Martin F."/>
        </authorList>
    </citation>
    <scope>NUCLEOTIDE SEQUENCE [LARGE SCALE GENOMIC DNA]</scope>
    <source>
        <strain evidence="1 2">DAOM 197198</strain>
    </source>
</reference>
<dbReference type="EMBL" id="AUPC02000060">
    <property type="protein sequence ID" value="POG75504.1"/>
    <property type="molecule type" value="Genomic_DNA"/>
</dbReference>
<name>A0A2P4QD08_RHIID</name>
<evidence type="ECO:0000313" key="2">
    <source>
        <dbReference type="Proteomes" id="UP000018888"/>
    </source>
</evidence>
<sequence>MSCNEINTNHLTIEKLKKQLKEYGVDTDISNNRVVLVEILQNKLNDEILQQNMGNMESDFCDAIIA</sequence>
<protein>
    <recommendedName>
        <fullName evidence="3">SAP domain-containing protein</fullName>
    </recommendedName>
</protein>
<reference evidence="1 2" key="2">
    <citation type="journal article" date="2018" name="New Phytol.">
        <title>High intraspecific genome diversity in the model arbuscular mycorrhizal symbiont Rhizophagus irregularis.</title>
        <authorList>
            <person name="Chen E.C.H."/>
            <person name="Morin E."/>
            <person name="Beaudet D."/>
            <person name="Noel J."/>
            <person name="Yildirir G."/>
            <person name="Ndikumana S."/>
            <person name="Charron P."/>
            <person name="St-Onge C."/>
            <person name="Giorgi J."/>
            <person name="Kruger M."/>
            <person name="Marton T."/>
            <person name="Ropars J."/>
            <person name="Grigoriev I.V."/>
            <person name="Hainaut M."/>
            <person name="Henrissat B."/>
            <person name="Roux C."/>
            <person name="Martin F."/>
            <person name="Corradi N."/>
        </authorList>
    </citation>
    <scope>NUCLEOTIDE SEQUENCE [LARGE SCALE GENOMIC DNA]</scope>
    <source>
        <strain evidence="1 2">DAOM 197198</strain>
    </source>
</reference>
<accession>A0A2P4QD08</accession>
<evidence type="ECO:0000313" key="1">
    <source>
        <dbReference type="EMBL" id="POG75504.1"/>
    </source>
</evidence>
<keyword evidence="2" id="KW-1185">Reference proteome</keyword>
<organism evidence="1 2">
    <name type="scientific">Rhizophagus irregularis (strain DAOM 181602 / DAOM 197198 / MUCL 43194)</name>
    <name type="common">Arbuscular mycorrhizal fungus</name>
    <name type="synonym">Glomus intraradices</name>
    <dbReference type="NCBI Taxonomy" id="747089"/>
    <lineage>
        <taxon>Eukaryota</taxon>
        <taxon>Fungi</taxon>
        <taxon>Fungi incertae sedis</taxon>
        <taxon>Mucoromycota</taxon>
        <taxon>Glomeromycotina</taxon>
        <taxon>Glomeromycetes</taxon>
        <taxon>Glomerales</taxon>
        <taxon>Glomeraceae</taxon>
        <taxon>Rhizophagus</taxon>
    </lineage>
</organism>
<proteinExistence type="predicted"/>
<comment type="caution">
    <text evidence="1">The sequence shown here is derived from an EMBL/GenBank/DDBJ whole genome shotgun (WGS) entry which is preliminary data.</text>
</comment>
<dbReference type="AlphaFoldDB" id="A0A2P4QD08"/>
<evidence type="ECO:0008006" key="3">
    <source>
        <dbReference type="Google" id="ProtNLM"/>
    </source>
</evidence>